<reference evidence="7" key="1">
    <citation type="journal article" date="2019" name="Int. J. Syst. Evol. Microbiol.">
        <title>The Global Catalogue of Microorganisms (GCM) 10K type strain sequencing project: providing services to taxonomists for standard genome sequencing and annotation.</title>
        <authorList>
            <consortium name="The Broad Institute Genomics Platform"/>
            <consortium name="The Broad Institute Genome Sequencing Center for Infectious Disease"/>
            <person name="Wu L."/>
            <person name="Ma J."/>
        </authorList>
    </citation>
    <scope>NUCLEOTIDE SEQUENCE [LARGE SCALE GENOMIC DNA]</scope>
    <source>
        <strain evidence="7">JCM 13318</strain>
    </source>
</reference>
<dbReference type="InterPro" id="IPR020845">
    <property type="entry name" value="AMP-binding_CS"/>
</dbReference>
<feature type="compositionally biased region" description="Low complexity" evidence="3">
    <location>
        <begin position="335"/>
        <end position="346"/>
    </location>
</feature>
<dbReference type="EMBL" id="BAAALX010000004">
    <property type="protein sequence ID" value="GAA1510169.1"/>
    <property type="molecule type" value="Genomic_DNA"/>
</dbReference>
<dbReference type="Proteomes" id="UP001500177">
    <property type="component" value="Unassembled WGS sequence"/>
</dbReference>
<dbReference type="GO" id="GO:0016787">
    <property type="term" value="F:hydrolase activity"/>
    <property type="evidence" value="ECO:0007669"/>
    <property type="project" value="UniProtKB-KW"/>
</dbReference>
<evidence type="ECO:0000256" key="1">
    <source>
        <dbReference type="ARBA" id="ARBA00006432"/>
    </source>
</evidence>
<feature type="domain" description="AMP-dependent synthetase/ligase" evidence="4">
    <location>
        <begin position="405"/>
        <end position="782"/>
    </location>
</feature>
<dbReference type="PROSITE" id="PS00455">
    <property type="entry name" value="AMP_BINDING"/>
    <property type="match status" value="1"/>
</dbReference>
<evidence type="ECO:0000259" key="5">
    <source>
        <dbReference type="Pfam" id="PF00561"/>
    </source>
</evidence>
<keyword evidence="6" id="KW-0378">Hydrolase</keyword>
<evidence type="ECO:0000256" key="3">
    <source>
        <dbReference type="SAM" id="MobiDB-lite"/>
    </source>
</evidence>
<protein>
    <submittedName>
        <fullName evidence="6">Alpha/beta fold hydrolase</fullName>
    </submittedName>
</protein>
<evidence type="ECO:0000313" key="6">
    <source>
        <dbReference type="EMBL" id="GAA1510169.1"/>
    </source>
</evidence>
<gene>
    <name evidence="6" type="ORF">GCM10009690_11300</name>
</gene>
<organism evidence="6 7">
    <name type="scientific">Brevibacterium permense</name>
    <dbReference type="NCBI Taxonomy" id="234834"/>
    <lineage>
        <taxon>Bacteria</taxon>
        <taxon>Bacillati</taxon>
        <taxon>Actinomycetota</taxon>
        <taxon>Actinomycetes</taxon>
        <taxon>Micrococcales</taxon>
        <taxon>Brevibacteriaceae</taxon>
        <taxon>Brevibacterium</taxon>
    </lineage>
</organism>
<dbReference type="InterPro" id="IPR000073">
    <property type="entry name" value="AB_hydrolase_1"/>
</dbReference>
<evidence type="ECO:0000313" key="7">
    <source>
        <dbReference type="Proteomes" id="UP001500177"/>
    </source>
</evidence>
<dbReference type="Pfam" id="PF00501">
    <property type="entry name" value="AMP-binding"/>
    <property type="match status" value="1"/>
</dbReference>
<comment type="similarity">
    <text evidence="1">Belongs to the ATP-dependent AMP-binding enzyme family.</text>
</comment>
<name>A0ABP4KU88_9MICO</name>
<proteinExistence type="inferred from homology"/>
<dbReference type="InterPro" id="IPR000873">
    <property type="entry name" value="AMP-dep_synth/lig_dom"/>
</dbReference>
<dbReference type="PANTHER" id="PTHR43201">
    <property type="entry name" value="ACYL-COA SYNTHETASE"/>
    <property type="match status" value="1"/>
</dbReference>
<feature type="region of interest" description="Disordered" evidence="3">
    <location>
        <begin position="335"/>
        <end position="388"/>
    </location>
</feature>
<dbReference type="SUPFAM" id="SSF53474">
    <property type="entry name" value="alpha/beta-Hydrolases"/>
    <property type="match status" value="1"/>
</dbReference>
<dbReference type="RefSeq" id="WP_173155614.1">
    <property type="nucleotide sequence ID" value="NZ_BAAALX010000004.1"/>
</dbReference>
<dbReference type="InterPro" id="IPR042099">
    <property type="entry name" value="ANL_N_sf"/>
</dbReference>
<dbReference type="InterPro" id="IPR029058">
    <property type="entry name" value="AB_hydrolase_fold"/>
</dbReference>
<comment type="caution">
    <text evidence="6">The sequence shown here is derived from an EMBL/GenBank/DDBJ whole genome shotgun (WGS) entry which is preliminary data.</text>
</comment>
<accession>A0ABP4KU88</accession>
<dbReference type="PANTHER" id="PTHR43201:SF5">
    <property type="entry name" value="MEDIUM-CHAIN ACYL-COA LIGASE ACSF2, MITOCHONDRIAL"/>
    <property type="match status" value="1"/>
</dbReference>
<feature type="compositionally biased region" description="Polar residues" evidence="3">
    <location>
        <begin position="368"/>
        <end position="388"/>
    </location>
</feature>
<dbReference type="Pfam" id="PF00561">
    <property type="entry name" value="Abhydrolase_1"/>
    <property type="match status" value="1"/>
</dbReference>
<feature type="compositionally biased region" description="Low complexity" evidence="3">
    <location>
        <begin position="355"/>
        <end position="367"/>
    </location>
</feature>
<evidence type="ECO:0000256" key="2">
    <source>
        <dbReference type="ARBA" id="ARBA00022598"/>
    </source>
</evidence>
<keyword evidence="2" id="KW-0436">Ligase</keyword>
<dbReference type="SUPFAM" id="SSF56801">
    <property type="entry name" value="Acetyl-CoA synthetase-like"/>
    <property type="match status" value="1"/>
</dbReference>
<dbReference type="Gene3D" id="3.40.50.12780">
    <property type="entry name" value="N-terminal domain of ligase-like"/>
    <property type="match status" value="1"/>
</dbReference>
<sequence length="942" mass="98557">MRFPARPATLPPQLPEWDPAWSRIVEARTSDGTHAFHVLDTLPALTAAGVEPAGTIVALHGNPTWSYLWRRLAQATIDAAQSGGRAWRLIAPDQLEMGFSERLAHSSMPAPKSAEVRRIADRISDFDGVVSNLFAEVAATGSATHPIVTIGHDWGGVLSLGWAARNTELVSAAISLNTAVHQPEDAPVPAPLRATLAGPMLPAATVLTDGFLRVTLALGDLDAETKDAFHAPYRRAEDRWAIGNFVADIPVDDTHASDPELQRIGQDIAAFDKPALLVWGPKDPAFLERYLRDLRQRLPQADVHRFETASHLVSEDHDVPGLVLDWLSAQFDAPTTANTPTEAAPAKGSSERKGAAASATEAASARSGTPSSARGSTSDVADDSATGNGSAEVRAVTAILDARRDDEALASVDFAQNPAQQITWHHLWHVTTSIANGLLDLGVKPGDRVSMLVPPGNNLTAALYACLKIGAVAVVADAGLGPKGMTRAITSADPQWIIGELPGLALARAFGWPGRRISVRRLGPVRSRVFKAETSLTELSRTPHRAELPTPSPDADAAILFTSGSTGPAKGVRYTHADISALAAVLTRTFNVTEGTGLVAGFPPFALLGPAIGATSVTPDMSVTKPKTLTATAIADAIIAGRATMVFASPAAYTNVAATAGELDDRQREACAGVELVLSAGAPVPLELMDAIAEVFPNASIHSPYGMTEGLLLTDIDRDGVAAADATGGLGVCVGQPIDGVELALAPIDESGRSADELLQGATAQGRLGEFVVSAAHIKSGYDNLWHTTADSARDDLRGLTWHRTNDIGHIDENGRVWLEGRLQHVVTTPCGPVGPGGLEALIDADVQVSRSSVVGIGPVGTQALVAVLDAEGTSLSPGLAPLDLTARLREKVAEAVGHDLTAVLVAPEFPTDIRHNSKIDRSRLAAWAGSVLAGGPVRGSV</sequence>
<evidence type="ECO:0000259" key="4">
    <source>
        <dbReference type="Pfam" id="PF00501"/>
    </source>
</evidence>
<feature type="domain" description="AB hydrolase-1" evidence="5">
    <location>
        <begin position="55"/>
        <end position="317"/>
    </location>
</feature>
<keyword evidence="7" id="KW-1185">Reference proteome</keyword>
<dbReference type="Gene3D" id="3.40.50.1820">
    <property type="entry name" value="alpha/beta hydrolase"/>
    <property type="match status" value="1"/>
</dbReference>